<evidence type="ECO:0000313" key="3">
    <source>
        <dbReference type="EMBL" id="KZC09047.1"/>
    </source>
</evidence>
<dbReference type="PROSITE" id="PS51257">
    <property type="entry name" value="PROKAR_LIPOPROTEIN"/>
    <property type="match status" value="1"/>
</dbReference>
<keyword evidence="4" id="KW-1185">Reference proteome</keyword>
<evidence type="ECO:0000256" key="1">
    <source>
        <dbReference type="SAM" id="MobiDB-lite"/>
    </source>
</evidence>
<organism evidence="3 4">
    <name type="scientific">Dufourea novaeangliae</name>
    <name type="common">Sweat bee</name>
    <dbReference type="NCBI Taxonomy" id="178035"/>
    <lineage>
        <taxon>Eukaryota</taxon>
        <taxon>Metazoa</taxon>
        <taxon>Ecdysozoa</taxon>
        <taxon>Arthropoda</taxon>
        <taxon>Hexapoda</taxon>
        <taxon>Insecta</taxon>
        <taxon>Pterygota</taxon>
        <taxon>Neoptera</taxon>
        <taxon>Endopterygota</taxon>
        <taxon>Hymenoptera</taxon>
        <taxon>Apocrita</taxon>
        <taxon>Aculeata</taxon>
        <taxon>Apoidea</taxon>
        <taxon>Anthophila</taxon>
        <taxon>Halictidae</taxon>
        <taxon>Rophitinae</taxon>
        <taxon>Dufourea</taxon>
    </lineage>
</organism>
<feature type="compositionally biased region" description="Acidic residues" evidence="1">
    <location>
        <begin position="793"/>
        <end position="802"/>
    </location>
</feature>
<feature type="transmembrane region" description="Helical" evidence="2">
    <location>
        <begin position="12"/>
        <end position="30"/>
    </location>
</feature>
<feature type="region of interest" description="Disordered" evidence="1">
    <location>
        <begin position="598"/>
        <end position="730"/>
    </location>
</feature>
<evidence type="ECO:0000256" key="2">
    <source>
        <dbReference type="SAM" id="Phobius"/>
    </source>
</evidence>
<feature type="region of interest" description="Disordered" evidence="1">
    <location>
        <begin position="322"/>
        <end position="343"/>
    </location>
</feature>
<sequence length="802" mass="88123">MIRPFLEEGAWCYWVISIGALLSFLGFIVACICSCRRNETKNEFLGLAGMVTLNSTENEDFAGAPITDAPRTAVQDVTDVAKRSTGANRSLPDIPKDKEKRHEEAGESVSQDSYETTETNADQSELYATVQGAGVEEEVTEQQTQEIIQQNPSTRENSVHQYPRLFASVAADNVEHPYAQLQNVQKAEASQTNRANVQSPIDTEKASTSTSQAVGNPVAPPRTRRSSSHNSLLTDEVAPRTTDIQAANAISGGVQANEELPYMTPPAPLMLLPSSQPPQSARSSQPQPISPQQHFSGDSQDSKGYTSISVREPLANIIAQTKTITRQTQSGRPLTDPHYATVSDDSDEMYAAIDEQEKVYTSGSETYAQIQPTATEVQRTVQIEPTTFPRDPTRSDETQPAPQPPSVDSLRHVAHAHSRQASSSSANSSIVNPGSPKPEKRQANSPLPPPPEGLTDVYALIEKRTSKAAEDRSKSTLSNGKSLEDMYAKVMKKKKDQTEDQQTDPQSTLHHEVAAVTLARKPSFVEPNRTSWSSHESTEVQRKELDFGSCSLSNSSASNNVRVVIETPKLSTVGGENIAEPSMEPKFTLDYGYEAVVAGDPSKKNPTTRDPNYEPVRSQSRPLVDNTTTLPPAGYSLSVRQRQHTTDLPTAYTVAPSFKHRQTSNASSEDPGYEKVRLRRRVEADHDTDSEPNYESMPHDSGEPNYASVCRPGDSDTDPNYESVSHGDPNYESVKYMSLAARADEPPYEQVHSFKSVPDPDGYEQVKKRLYSGADYERIHLQHRSAEPIGNGDTDDEQYVQV</sequence>
<feature type="compositionally biased region" description="Polar residues" evidence="1">
    <location>
        <begin position="617"/>
        <end position="630"/>
    </location>
</feature>
<dbReference type="STRING" id="178035.A0A154PB63"/>
<feature type="compositionally biased region" description="Polar residues" evidence="1">
    <location>
        <begin position="294"/>
        <end position="305"/>
    </location>
</feature>
<gene>
    <name evidence="3" type="ORF">WN55_11510</name>
</gene>
<dbReference type="OMA" id="HPYAQVQ"/>
<feature type="compositionally biased region" description="Polar residues" evidence="1">
    <location>
        <begin position="322"/>
        <end position="332"/>
    </location>
</feature>
<feature type="compositionally biased region" description="Basic and acidic residues" evidence="1">
    <location>
        <begin position="94"/>
        <end position="105"/>
    </location>
</feature>
<feature type="compositionally biased region" description="Low complexity" evidence="1">
    <location>
        <begin position="141"/>
        <end position="150"/>
    </location>
</feature>
<dbReference type="Proteomes" id="UP000076502">
    <property type="component" value="Unassembled WGS sequence"/>
</dbReference>
<feature type="compositionally biased region" description="Basic and acidic residues" evidence="1">
    <location>
        <begin position="672"/>
        <end position="689"/>
    </location>
</feature>
<keyword evidence="2" id="KW-0812">Transmembrane</keyword>
<feature type="region of interest" description="Disordered" evidence="1">
    <location>
        <begin position="783"/>
        <end position="802"/>
    </location>
</feature>
<protein>
    <submittedName>
        <fullName evidence="3">Uncharacterized protein</fullName>
    </submittedName>
</protein>
<feature type="compositionally biased region" description="Low complexity" evidence="1">
    <location>
        <begin position="419"/>
        <end position="429"/>
    </location>
</feature>
<feature type="compositionally biased region" description="Low complexity" evidence="1">
    <location>
        <begin position="269"/>
        <end position="293"/>
    </location>
</feature>
<dbReference type="AlphaFoldDB" id="A0A154PB63"/>
<keyword evidence="2" id="KW-0472">Membrane</keyword>
<reference evidence="3 4" key="1">
    <citation type="submission" date="2015-07" db="EMBL/GenBank/DDBJ databases">
        <title>The genome of Dufourea novaeangliae.</title>
        <authorList>
            <person name="Pan H."/>
            <person name="Kapheim K."/>
        </authorList>
    </citation>
    <scope>NUCLEOTIDE SEQUENCE [LARGE SCALE GENOMIC DNA]</scope>
    <source>
        <strain evidence="3">0120121106</strain>
        <tissue evidence="3">Whole body</tissue>
    </source>
</reference>
<keyword evidence="2" id="KW-1133">Transmembrane helix</keyword>
<feature type="compositionally biased region" description="Basic and acidic residues" evidence="1">
    <location>
        <begin position="461"/>
        <end position="474"/>
    </location>
</feature>
<dbReference type="EMBL" id="KQ434864">
    <property type="protein sequence ID" value="KZC09047.1"/>
    <property type="molecule type" value="Genomic_DNA"/>
</dbReference>
<accession>A0A154PB63</accession>
<feature type="region of interest" description="Disordered" evidence="1">
    <location>
        <begin position="136"/>
        <end position="158"/>
    </location>
</feature>
<feature type="region of interest" description="Disordered" evidence="1">
    <location>
        <begin position="380"/>
        <end position="484"/>
    </location>
</feature>
<feature type="region of interest" description="Disordered" evidence="1">
    <location>
        <begin position="183"/>
        <end position="240"/>
    </location>
</feature>
<dbReference type="OrthoDB" id="440385at2759"/>
<feature type="region of interest" description="Disordered" evidence="1">
    <location>
        <begin position="79"/>
        <end position="121"/>
    </location>
</feature>
<feature type="compositionally biased region" description="Polar residues" evidence="1">
    <location>
        <begin position="183"/>
        <end position="214"/>
    </location>
</feature>
<feature type="region of interest" description="Disordered" evidence="1">
    <location>
        <begin position="259"/>
        <end position="305"/>
    </location>
</feature>
<evidence type="ECO:0000313" key="4">
    <source>
        <dbReference type="Proteomes" id="UP000076502"/>
    </source>
</evidence>
<proteinExistence type="predicted"/>
<name>A0A154PB63_DUFNO</name>
<feature type="compositionally biased region" description="Polar residues" evidence="1">
    <location>
        <begin position="108"/>
        <end position="121"/>
    </location>
</feature>